<dbReference type="InterPro" id="IPR050923">
    <property type="entry name" value="Cell_Proc_Reg/RNA_Proc"/>
</dbReference>
<dbReference type="RefSeq" id="WP_260103750.1">
    <property type="nucleotide sequence ID" value="NZ_JALXSQ010000004.1"/>
</dbReference>
<name>A0ABT2HUW1_9MICO</name>
<comment type="caution">
    <text evidence="5">The sequence shown here is derived from an EMBL/GenBank/DDBJ whole genome shotgun (WGS) entry which is preliminary data.</text>
</comment>
<dbReference type="Pfam" id="PF00498">
    <property type="entry name" value="FHA"/>
    <property type="match status" value="1"/>
</dbReference>
<dbReference type="PROSITE" id="PS50006">
    <property type="entry name" value="FHA_DOMAIN"/>
    <property type="match status" value="1"/>
</dbReference>
<dbReference type="Gene3D" id="2.60.200.20">
    <property type="match status" value="1"/>
</dbReference>
<dbReference type="InterPro" id="IPR008984">
    <property type="entry name" value="SMAD_FHA_dom_sf"/>
</dbReference>
<accession>A0ABT2HUW1</accession>
<evidence type="ECO:0000313" key="5">
    <source>
        <dbReference type="EMBL" id="MCT2042104.1"/>
    </source>
</evidence>
<evidence type="ECO:0000313" key="6">
    <source>
        <dbReference type="Proteomes" id="UP001525379"/>
    </source>
</evidence>
<feature type="compositionally biased region" description="Low complexity" evidence="2">
    <location>
        <begin position="110"/>
        <end position="123"/>
    </location>
</feature>
<evidence type="ECO:0000256" key="1">
    <source>
        <dbReference type="ARBA" id="ARBA00022553"/>
    </source>
</evidence>
<keyword evidence="3" id="KW-1133">Transmembrane helix</keyword>
<feature type="domain" description="FHA" evidence="4">
    <location>
        <begin position="154"/>
        <end position="203"/>
    </location>
</feature>
<dbReference type="EMBL" id="JALXSQ010000004">
    <property type="protein sequence ID" value="MCT2042104.1"/>
    <property type="molecule type" value="Genomic_DNA"/>
</dbReference>
<evidence type="ECO:0000256" key="3">
    <source>
        <dbReference type="SAM" id="Phobius"/>
    </source>
</evidence>
<evidence type="ECO:0000256" key="2">
    <source>
        <dbReference type="SAM" id="MobiDB-lite"/>
    </source>
</evidence>
<organism evidence="5 6">
    <name type="scientific">Pseudoclavibacter albus</name>
    <dbReference type="NCBI Taxonomy" id="272241"/>
    <lineage>
        <taxon>Bacteria</taxon>
        <taxon>Bacillati</taxon>
        <taxon>Actinomycetota</taxon>
        <taxon>Actinomycetes</taxon>
        <taxon>Micrococcales</taxon>
        <taxon>Microbacteriaceae</taxon>
        <taxon>Pseudoclavibacter</taxon>
    </lineage>
</organism>
<protein>
    <submittedName>
        <fullName evidence="5">FHA domain-containing protein</fullName>
    </submittedName>
</protein>
<feature type="region of interest" description="Disordered" evidence="2">
    <location>
        <begin position="107"/>
        <end position="126"/>
    </location>
</feature>
<reference evidence="5 6" key="1">
    <citation type="submission" date="2022-04" db="EMBL/GenBank/DDBJ databases">
        <title>Human microbiome associated bacterial genomes.</title>
        <authorList>
            <person name="Sandstrom S."/>
            <person name="Salamzade R."/>
            <person name="Kalan L.R."/>
        </authorList>
    </citation>
    <scope>NUCLEOTIDE SEQUENCE [LARGE SCALE GENOMIC DNA]</scope>
    <source>
        <strain evidence="6">p3-SID1799</strain>
    </source>
</reference>
<keyword evidence="3" id="KW-0472">Membrane</keyword>
<dbReference type="Proteomes" id="UP001525379">
    <property type="component" value="Unassembled WGS sequence"/>
</dbReference>
<dbReference type="SUPFAM" id="SSF49879">
    <property type="entry name" value="SMAD/FHA domain"/>
    <property type="match status" value="1"/>
</dbReference>
<gene>
    <name evidence="5" type="ORF">M3D15_01930</name>
</gene>
<keyword evidence="6" id="KW-1185">Reference proteome</keyword>
<dbReference type="PANTHER" id="PTHR23308">
    <property type="entry name" value="NUCLEAR INHIBITOR OF PROTEIN PHOSPHATASE-1"/>
    <property type="match status" value="1"/>
</dbReference>
<keyword evidence="1" id="KW-0597">Phosphoprotein</keyword>
<evidence type="ECO:0000259" key="4">
    <source>
        <dbReference type="PROSITE" id="PS50006"/>
    </source>
</evidence>
<feature type="transmembrane region" description="Helical" evidence="3">
    <location>
        <begin position="6"/>
        <end position="29"/>
    </location>
</feature>
<sequence>MTGELTLFVLRLGFLAFLWVFVFSIIYSLRSDLFGKRSDEYQRTLEQSRQQTFGAAVNAGAPVAMGVAAGAAGAGAAASAGAAHSTPARPAMPAPTPVKHADDAPTELVTAPSSSSSTSGPTTDELRAASRATRLIITSGPRKGTEVALGAIPVTIGRHPDSDLVIQDDYSSTHHARLVPNGASWLLEDLSSTNGTYVNGSRLSHSSPLAPGVPVRIGTTTFELRQ</sequence>
<dbReference type="InterPro" id="IPR000253">
    <property type="entry name" value="FHA_dom"/>
</dbReference>
<keyword evidence="3" id="KW-0812">Transmembrane</keyword>
<dbReference type="SMART" id="SM00240">
    <property type="entry name" value="FHA"/>
    <property type="match status" value="1"/>
</dbReference>
<proteinExistence type="predicted"/>